<evidence type="ECO:0000256" key="2">
    <source>
        <dbReference type="ARBA" id="ARBA00004141"/>
    </source>
</evidence>
<dbReference type="GO" id="GO:0000155">
    <property type="term" value="F:phosphorelay sensor kinase activity"/>
    <property type="evidence" value="ECO:0007669"/>
    <property type="project" value="InterPro"/>
</dbReference>
<dbReference type="InterPro" id="IPR000700">
    <property type="entry name" value="PAS-assoc_C"/>
</dbReference>
<evidence type="ECO:0000259" key="15">
    <source>
        <dbReference type="PROSITE" id="PS50112"/>
    </source>
</evidence>
<dbReference type="GO" id="GO:0005524">
    <property type="term" value="F:ATP binding"/>
    <property type="evidence" value="ECO:0007669"/>
    <property type="project" value="UniProtKB-KW"/>
</dbReference>
<evidence type="ECO:0000256" key="7">
    <source>
        <dbReference type="ARBA" id="ARBA00022741"/>
    </source>
</evidence>
<comment type="subcellular location">
    <subcellularLocation>
        <location evidence="2">Membrane</location>
        <topology evidence="2">Multi-pass membrane protein</topology>
    </subcellularLocation>
</comment>
<evidence type="ECO:0000256" key="11">
    <source>
        <dbReference type="ARBA" id="ARBA00023012"/>
    </source>
</evidence>
<dbReference type="Gene3D" id="3.30.450.20">
    <property type="entry name" value="PAS domain"/>
    <property type="match status" value="1"/>
</dbReference>
<dbReference type="CDD" id="cd00082">
    <property type="entry name" value="HisKA"/>
    <property type="match status" value="1"/>
</dbReference>
<dbReference type="CDD" id="cd00130">
    <property type="entry name" value="PAS"/>
    <property type="match status" value="1"/>
</dbReference>
<reference evidence="17 18" key="1">
    <citation type="submission" date="2018-01" db="EMBL/GenBank/DDBJ databases">
        <authorList>
            <person name="Gaut B.S."/>
            <person name="Morton B.R."/>
            <person name="Clegg M.T."/>
            <person name="Duvall M.R."/>
        </authorList>
    </citation>
    <scope>NUCLEOTIDE SEQUENCE [LARGE SCALE GENOMIC DNA]</scope>
    <source>
        <strain evidence="17 18">HR-AV</strain>
    </source>
</reference>
<dbReference type="GO" id="GO:0000156">
    <property type="term" value="F:phosphorelay response regulator activity"/>
    <property type="evidence" value="ECO:0007669"/>
    <property type="project" value="TreeGrafter"/>
</dbReference>
<dbReference type="InterPro" id="IPR035965">
    <property type="entry name" value="PAS-like_dom_sf"/>
</dbReference>
<dbReference type="RefSeq" id="WP_103787280.1">
    <property type="nucleotide sequence ID" value="NZ_PQVF01000001.1"/>
</dbReference>
<keyword evidence="6 13" id="KW-0812">Transmembrane</keyword>
<evidence type="ECO:0000256" key="3">
    <source>
        <dbReference type="ARBA" id="ARBA00012438"/>
    </source>
</evidence>
<evidence type="ECO:0000259" key="16">
    <source>
        <dbReference type="PROSITE" id="PS50113"/>
    </source>
</evidence>
<feature type="domain" description="Histidine kinase" evidence="14">
    <location>
        <begin position="372"/>
        <end position="584"/>
    </location>
</feature>
<dbReference type="AlphaFoldDB" id="A0A2S5AAB4"/>
<dbReference type="InterPro" id="IPR050351">
    <property type="entry name" value="BphY/WalK/GraS-like"/>
</dbReference>
<dbReference type="Pfam" id="PF00512">
    <property type="entry name" value="HisKA"/>
    <property type="match status" value="1"/>
</dbReference>
<feature type="transmembrane region" description="Helical" evidence="13">
    <location>
        <begin position="200"/>
        <end position="224"/>
    </location>
</feature>
<evidence type="ECO:0000313" key="18">
    <source>
        <dbReference type="Proteomes" id="UP000236893"/>
    </source>
</evidence>
<protein>
    <recommendedName>
        <fullName evidence="3">histidine kinase</fullName>
        <ecNumber evidence="3">2.7.13.3</ecNumber>
    </recommendedName>
</protein>
<keyword evidence="7" id="KW-0547">Nucleotide-binding</keyword>
<dbReference type="SMART" id="SM00388">
    <property type="entry name" value="HisKA"/>
    <property type="match status" value="1"/>
</dbReference>
<dbReference type="EC" id="2.7.13.3" evidence="3"/>
<dbReference type="InterPro" id="IPR003594">
    <property type="entry name" value="HATPase_dom"/>
</dbReference>
<keyword evidence="9" id="KW-0067">ATP-binding</keyword>
<evidence type="ECO:0000256" key="6">
    <source>
        <dbReference type="ARBA" id="ARBA00022692"/>
    </source>
</evidence>
<keyword evidence="4" id="KW-0597">Phosphoprotein</keyword>
<comment type="caution">
    <text evidence="17">The sequence shown here is derived from an EMBL/GenBank/DDBJ whole genome shotgun (WGS) entry which is preliminary data.</text>
</comment>
<evidence type="ECO:0000256" key="1">
    <source>
        <dbReference type="ARBA" id="ARBA00000085"/>
    </source>
</evidence>
<organism evidence="17 18">
    <name type="scientific">Solitalea longa</name>
    <dbReference type="NCBI Taxonomy" id="2079460"/>
    <lineage>
        <taxon>Bacteria</taxon>
        <taxon>Pseudomonadati</taxon>
        <taxon>Bacteroidota</taxon>
        <taxon>Sphingobacteriia</taxon>
        <taxon>Sphingobacteriales</taxon>
        <taxon>Sphingobacteriaceae</taxon>
        <taxon>Solitalea</taxon>
    </lineage>
</organism>
<dbReference type="PANTHER" id="PTHR42878">
    <property type="entry name" value="TWO-COMPONENT HISTIDINE KINASE"/>
    <property type="match status" value="1"/>
</dbReference>
<keyword evidence="8" id="KW-0418">Kinase</keyword>
<dbReference type="InterPro" id="IPR004358">
    <property type="entry name" value="Sig_transdc_His_kin-like_C"/>
</dbReference>
<dbReference type="GO" id="GO:0030295">
    <property type="term" value="F:protein kinase activator activity"/>
    <property type="evidence" value="ECO:0007669"/>
    <property type="project" value="TreeGrafter"/>
</dbReference>
<evidence type="ECO:0000259" key="14">
    <source>
        <dbReference type="PROSITE" id="PS50109"/>
    </source>
</evidence>
<dbReference type="InterPro" id="IPR036890">
    <property type="entry name" value="HATPase_C_sf"/>
</dbReference>
<evidence type="ECO:0000256" key="8">
    <source>
        <dbReference type="ARBA" id="ARBA00022777"/>
    </source>
</evidence>
<dbReference type="InterPro" id="IPR005467">
    <property type="entry name" value="His_kinase_dom"/>
</dbReference>
<dbReference type="NCBIfam" id="TIGR00229">
    <property type="entry name" value="sensory_box"/>
    <property type="match status" value="1"/>
</dbReference>
<evidence type="ECO:0000256" key="10">
    <source>
        <dbReference type="ARBA" id="ARBA00022989"/>
    </source>
</evidence>
<comment type="catalytic activity">
    <reaction evidence="1">
        <text>ATP + protein L-histidine = ADP + protein N-phospho-L-histidine.</text>
        <dbReference type="EC" id="2.7.13.3"/>
    </reaction>
</comment>
<dbReference type="InterPro" id="IPR003661">
    <property type="entry name" value="HisK_dim/P_dom"/>
</dbReference>
<evidence type="ECO:0000313" key="17">
    <source>
        <dbReference type="EMBL" id="POY39177.1"/>
    </source>
</evidence>
<dbReference type="GO" id="GO:0007234">
    <property type="term" value="P:osmosensory signaling via phosphorelay pathway"/>
    <property type="evidence" value="ECO:0007669"/>
    <property type="project" value="TreeGrafter"/>
</dbReference>
<keyword evidence="11" id="KW-0902">Two-component regulatory system</keyword>
<dbReference type="PRINTS" id="PR00344">
    <property type="entry name" value="BCTRLSENSOR"/>
</dbReference>
<keyword evidence="18" id="KW-1185">Reference proteome</keyword>
<dbReference type="OrthoDB" id="9766459at2"/>
<dbReference type="InterPro" id="IPR036097">
    <property type="entry name" value="HisK_dim/P_sf"/>
</dbReference>
<keyword evidence="10 13" id="KW-1133">Transmembrane helix</keyword>
<name>A0A2S5AAB4_9SPHI</name>
<accession>A0A2S5AAB4</accession>
<dbReference type="InterPro" id="IPR000014">
    <property type="entry name" value="PAS"/>
</dbReference>
<keyword evidence="12 13" id="KW-0472">Membrane</keyword>
<dbReference type="GO" id="GO:0016020">
    <property type="term" value="C:membrane"/>
    <property type="evidence" value="ECO:0007669"/>
    <property type="project" value="UniProtKB-SubCell"/>
</dbReference>
<dbReference type="Pfam" id="PF13426">
    <property type="entry name" value="PAS_9"/>
    <property type="match status" value="1"/>
</dbReference>
<keyword evidence="5" id="KW-0808">Transferase</keyword>
<evidence type="ECO:0000256" key="13">
    <source>
        <dbReference type="SAM" id="Phobius"/>
    </source>
</evidence>
<dbReference type="SMART" id="SM00387">
    <property type="entry name" value="HATPase_c"/>
    <property type="match status" value="1"/>
</dbReference>
<dbReference type="Pfam" id="PF02518">
    <property type="entry name" value="HATPase_c"/>
    <property type="match status" value="1"/>
</dbReference>
<dbReference type="Gene3D" id="1.10.287.130">
    <property type="match status" value="1"/>
</dbReference>
<sequence>MVKRLLPFIALFFTLTGILFLLNFLGLQTLAAVRAYVGAESRYSKGQKEATYNLSLYISTQNEIFFQKFKENIALPLGAQEARLELEKDQSNMYLVRSGFIKTGIHPADIRNMVLLFKYGRNSQLMKKPVAIWIEADVYINKLHTLGYHIHEEIKTRQLSLGDIHEFQEKNRLLDDRLTLLEQQFSVEISNSIRELKSKILVITFIAGLLLFGICVWLTAIFIAKLKESGEKYRRLFRESLDMVFISSVNGEILSINQAGLNLLGVSSREEINQFRNIIPFYKDSSDRLIIREEIARKGFVKDFKVSLVSKDGRQLQLLVSATSIKNRKNDIVGYRGIVRDVTDKLYAEEQLIRKNVELEKTNAELDRLVYTTSHDLRSPLNSVLGLIELAKMETSEKERAHYFSLMEKAIKGLDGFVLDIMNYSRNSRLEILIEEVWFDRLIDDSIESFKFIKNVNRIKFTKVINQTEAFNSDKNRIITILNNLIYNAIKFHEYSRREPFIYIEVTVKNNMATIRVKDNGRGIEEKHQTKVFGMFYKGHQADSGSGLGLYIVKEMVTKLKGKISLYSILGTGTEFVIQLPELKDYSSES</sequence>
<dbReference type="CDD" id="cd00075">
    <property type="entry name" value="HATPase"/>
    <property type="match status" value="1"/>
</dbReference>
<dbReference type="SUPFAM" id="SSF55874">
    <property type="entry name" value="ATPase domain of HSP90 chaperone/DNA topoisomerase II/histidine kinase"/>
    <property type="match status" value="1"/>
</dbReference>
<evidence type="ECO:0000256" key="4">
    <source>
        <dbReference type="ARBA" id="ARBA00022553"/>
    </source>
</evidence>
<evidence type="ECO:0000256" key="12">
    <source>
        <dbReference type="ARBA" id="ARBA00023136"/>
    </source>
</evidence>
<dbReference type="SMART" id="SM00086">
    <property type="entry name" value="PAC"/>
    <property type="match status" value="1"/>
</dbReference>
<dbReference type="SUPFAM" id="SSF47384">
    <property type="entry name" value="Homodimeric domain of signal transducing histidine kinase"/>
    <property type="match status" value="1"/>
</dbReference>
<evidence type="ECO:0000256" key="5">
    <source>
        <dbReference type="ARBA" id="ARBA00022679"/>
    </source>
</evidence>
<dbReference type="SUPFAM" id="SSF55785">
    <property type="entry name" value="PYP-like sensor domain (PAS domain)"/>
    <property type="match status" value="1"/>
</dbReference>
<feature type="domain" description="PAC" evidence="16">
    <location>
        <begin position="302"/>
        <end position="354"/>
    </location>
</feature>
<dbReference type="EMBL" id="PQVF01000001">
    <property type="protein sequence ID" value="POY39177.1"/>
    <property type="molecule type" value="Genomic_DNA"/>
</dbReference>
<dbReference type="PROSITE" id="PS50112">
    <property type="entry name" value="PAS"/>
    <property type="match status" value="1"/>
</dbReference>
<dbReference type="PROSITE" id="PS50113">
    <property type="entry name" value="PAC"/>
    <property type="match status" value="1"/>
</dbReference>
<feature type="domain" description="PAS" evidence="15">
    <location>
        <begin position="229"/>
        <end position="274"/>
    </location>
</feature>
<evidence type="ECO:0000256" key="9">
    <source>
        <dbReference type="ARBA" id="ARBA00022840"/>
    </source>
</evidence>
<proteinExistence type="predicted"/>
<gene>
    <name evidence="17" type="ORF">C3K47_01390</name>
</gene>
<dbReference type="PROSITE" id="PS50109">
    <property type="entry name" value="HIS_KIN"/>
    <property type="match status" value="1"/>
</dbReference>
<dbReference type="Gene3D" id="3.30.565.10">
    <property type="entry name" value="Histidine kinase-like ATPase, C-terminal domain"/>
    <property type="match status" value="1"/>
</dbReference>
<dbReference type="Proteomes" id="UP000236893">
    <property type="component" value="Unassembled WGS sequence"/>
</dbReference>
<dbReference type="PANTHER" id="PTHR42878:SF7">
    <property type="entry name" value="SENSOR HISTIDINE KINASE GLRK"/>
    <property type="match status" value="1"/>
</dbReference>
<dbReference type="InterPro" id="IPR001610">
    <property type="entry name" value="PAC"/>
</dbReference>